<dbReference type="InterPro" id="IPR018445">
    <property type="entry name" value="Put_Phosphate_transp_reg"/>
</dbReference>
<dbReference type="NCBIfam" id="TIGR00153">
    <property type="entry name" value="TIGR00153 family protein"/>
    <property type="match status" value="1"/>
</dbReference>
<dbReference type="SUPFAM" id="SSF109755">
    <property type="entry name" value="PhoU-like"/>
    <property type="match status" value="1"/>
</dbReference>
<gene>
    <name evidence="2" type="ORF">COB21_04700</name>
</gene>
<evidence type="ECO:0000313" key="2">
    <source>
        <dbReference type="EMBL" id="PCI76212.1"/>
    </source>
</evidence>
<dbReference type="Gene3D" id="1.20.58.220">
    <property type="entry name" value="Phosphate transport system protein phou homolog 2, domain 2"/>
    <property type="match status" value="1"/>
</dbReference>
<dbReference type="AlphaFoldDB" id="A0A2A4X0I4"/>
<name>A0A2A4X0I4_UNCAE</name>
<reference evidence="3" key="1">
    <citation type="submission" date="2017-08" db="EMBL/GenBank/DDBJ databases">
        <title>A dynamic microbial community with high functional redundancy inhabits the cold, oxic subseafloor aquifer.</title>
        <authorList>
            <person name="Tully B.J."/>
            <person name="Wheat C.G."/>
            <person name="Glazer B.T."/>
            <person name="Huber J.A."/>
        </authorList>
    </citation>
    <scope>NUCLEOTIDE SEQUENCE [LARGE SCALE GENOMIC DNA]</scope>
</reference>
<evidence type="ECO:0000256" key="1">
    <source>
        <dbReference type="ARBA" id="ARBA00008591"/>
    </source>
</evidence>
<comment type="similarity">
    <text evidence="1">Belongs to the UPF0111 family.</text>
</comment>
<accession>A0A2A4X0I4</accession>
<dbReference type="PANTHER" id="PTHR36536">
    <property type="entry name" value="UPF0111 PROTEIN HI_1603"/>
    <property type="match status" value="1"/>
</dbReference>
<dbReference type="EMBL" id="NVUK01000032">
    <property type="protein sequence ID" value="PCI76212.1"/>
    <property type="molecule type" value="Genomic_DNA"/>
</dbReference>
<sequence length="235" mass="27283">MLAYQIGGLAVRATIARLFGKSPFYALQTHMKKVKACILQLNKVFEAIEKGKSEDLTLLVKDLSKLEHEADLTKNDIRNHLPKSIFLPIEKIPFLEILSLQDCISDQAEEVGRLLTLYDFSRHKELFEHIKMLYAKNIEAFWQARTIIKELDDLLESSFGGIEAEKVRTMVEQSSFLEYEVDKMKHQILKTFFETHNDVDAKVVYLFTRIIDEVNKIAHLSEKLANRIRMILELK</sequence>
<comment type="caution">
    <text evidence="2">The sequence shown here is derived from an EMBL/GenBank/DDBJ whole genome shotgun (WGS) entry which is preliminary data.</text>
</comment>
<organism evidence="2 3">
    <name type="scientific">Aerophobetes bacterium</name>
    <dbReference type="NCBI Taxonomy" id="2030807"/>
    <lineage>
        <taxon>Bacteria</taxon>
        <taxon>Candidatus Aerophobota</taxon>
    </lineage>
</organism>
<proteinExistence type="inferred from homology"/>
<dbReference type="InterPro" id="IPR002727">
    <property type="entry name" value="DUF47"/>
</dbReference>
<evidence type="ECO:0000313" key="3">
    <source>
        <dbReference type="Proteomes" id="UP000218775"/>
    </source>
</evidence>
<dbReference type="InterPro" id="IPR038078">
    <property type="entry name" value="PhoU-like_sf"/>
</dbReference>
<protein>
    <submittedName>
        <fullName evidence="2">TIGR00153 family protein</fullName>
    </submittedName>
</protein>
<dbReference type="Pfam" id="PF01865">
    <property type="entry name" value="PhoU_div"/>
    <property type="match status" value="1"/>
</dbReference>
<dbReference type="PANTHER" id="PTHR36536:SF3">
    <property type="entry name" value="UPF0111 PROTEIN HI_1603"/>
    <property type="match status" value="1"/>
</dbReference>
<dbReference type="Proteomes" id="UP000218775">
    <property type="component" value="Unassembled WGS sequence"/>
</dbReference>